<keyword evidence="2" id="KW-1185">Reference proteome</keyword>
<dbReference type="Proteomes" id="UP000660262">
    <property type="component" value="Unassembled WGS sequence"/>
</dbReference>
<proteinExistence type="predicted"/>
<reference evidence="1" key="1">
    <citation type="submission" date="2020-10" db="EMBL/GenBank/DDBJ databases">
        <title>Unveiling of a novel bifunctional photoreceptor, Dualchrome1, isolated from a cosmopolitan green alga.</title>
        <authorList>
            <person name="Suzuki S."/>
            <person name="Kawachi M."/>
        </authorList>
    </citation>
    <scope>NUCLEOTIDE SEQUENCE</scope>
    <source>
        <strain evidence="1">NIES 2893</strain>
    </source>
</reference>
<comment type="caution">
    <text evidence="1">The sequence shown here is derived from an EMBL/GenBank/DDBJ whole genome shotgun (WGS) entry which is preliminary data.</text>
</comment>
<organism evidence="1 2">
    <name type="scientific">Pycnococcus provasolii</name>
    <dbReference type="NCBI Taxonomy" id="41880"/>
    <lineage>
        <taxon>Eukaryota</taxon>
        <taxon>Viridiplantae</taxon>
        <taxon>Chlorophyta</taxon>
        <taxon>Pseudoscourfieldiophyceae</taxon>
        <taxon>Pseudoscourfieldiales</taxon>
        <taxon>Pycnococcaceae</taxon>
        <taxon>Pycnococcus</taxon>
    </lineage>
</organism>
<dbReference type="AlphaFoldDB" id="A0A830H8U2"/>
<sequence>MALTASERKRRRASIVYDKVAEEIQAAMDRDNVSTGLVSDHSYQGMFNEVADTVLQVMERESRDEMGDDDVNFIVKRVPELLSQYATKTRRFRNGDRVVVRLGGNRPWAAGAVAGVNVDENDEEQPGRILPYVVKVDKPNGRLVSVFDDSDHVCRAEVCFGTRDKGLWFTIYSIPHPPHKAKRFGVGARVAVAIEAGSSLEHHTLWKHGTVTDINFCVEEDARKLVDGEWDGITGAAACVPYRVRLDDNAGNVLAHRDEHWLVRDATLQPEAIRQGKDGVRNLARMVTQLAPESTTTWQAIDHGTCKVRSSDPPDTM</sequence>
<gene>
    <name evidence="1" type="ORF">PPROV_000215000</name>
</gene>
<accession>A0A830H8U2</accession>
<dbReference type="OrthoDB" id="10560638at2759"/>
<protein>
    <submittedName>
        <fullName evidence="1">Uncharacterized protein</fullName>
    </submittedName>
</protein>
<dbReference type="EMBL" id="BNJQ01000005">
    <property type="protein sequence ID" value="GHP03395.1"/>
    <property type="molecule type" value="Genomic_DNA"/>
</dbReference>
<name>A0A830H8U2_9CHLO</name>
<evidence type="ECO:0000313" key="2">
    <source>
        <dbReference type="Proteomes" id="UP000660262"/>
    </source>
</evidence>
<evidence type="ECO:0000313" key="1">
    <source>
        <dbReference type="EMBL" id="GHP03395.1"/>
    </source>
</evidence>